<dbReference type="GO" id="GO:0046872">
    <property type="term" value="F:metal ion binding"/>
    <property type="evidence" value="ECO:0007669"/>
    <property type="project" value="UniProtKB-KW"/>
</dbReference>
<keyword evidence="11" id="KW-1185">Reference proteome</keyword>
<feature type="domain" description="NADH:flavin oxidoreductase/NADH oxidase N-terminal" evidence="9">
    <location>
        <begin position="2"/>
        <end position="55"/>
    </location>
</feature>
<sequence length="120" mass="14141">MIDQFFWDKFNKRKDKWGGTTIAVRSRFATEIIKAVRNALGEDFPIKLRLSQWKQQDYIAKLAKSPEKMEQWLLPLSEAGVDIFHCSQRRFWEPGFENSNLDFAGWAKKKLRPNHRISVG</sequence>
<dbReference type="GO" id="GO:0016491">
    <property type="term" value="F:oxidoreductase activity"/>
    <property type="evidence" value="ECO:0007669"/>
    <property type="project" value="UniProtKB-KW"/>
</dbReference>
<protein>
    <submittedName>
        <fullName evidence="10">NADH:flavin oxidoreductase / NADH oxidase family protein</fullName>
    </submittedName>
</protein>
<comment type="cofactor">
    <cofactor evidence="1">
        <name>FMN</name>
        <dbReference type="ChEBI" id="CHEBI:58210"/>
    </cofactor>
</comment>
<evidence type="ECO:0000256" key="6">
    <source>
        <dbReference type="ARBA" id="ARBA00023002"/>
    </source>
</evidence>
<gene>
    <name evidence="10" type="ORF">Ga0061079_103138</name>
</gene>
<reference evidence="10 11" key="1">
    <citation type="submission" date="2016-01" db="EMBL/GenBank/DDBJ databases">
        <authorList>
            <person name="McClelland M."/>
            <person name="Jain A."/>
            <person name="Saraogi P."/>
            <person name="Mendelson R."/>
            <person name="Westerman R."/>
            <person name="SanMiguel P."/>
            <person name="Csonka L."/>
        </authorList>
    </citation>
    <scope>NUCLEOTIDE SEQUENCE [LARGE SCALE GENOMIC DNA]</scope>
    <source>
        <strain evidence="10 11">R-53146</strain>
    </source>
</reference>
<dbReference type="PANTHER" id="PTHR42917">
    <property type="entry name" value="2,4-DIENOYL-COA REDUCTASE"/>
    <property type="match status" value="1"/>
</dbReference>
<evidence type="ECO:0000313" key="10">
    <source>
        <dbReference type="EMBL" id="CVK15827.1"/>
    </source>
</evidence>
<evidence type="ECO:0000256" key="1">
    <source>
        <dbReference type="ARBA" id="ARBA00001917"/>
    </source>
</evidence>
<keyword evidence="4" id="KW-0288">FMN</keyword>
<dbReference type="GO" id="GO:0051536">
    <property type="term" value="F:iron-sulfur cluster binding"/>
    <property type="evidence" value="ECO:0007669"/>
    <property type="project" value="UniProtKB-KW"/>
</dbReference>
<keyword evidence="8" id="KW-0411">Iron-sulfur</keyword>
<dbReference type="Pfam" id="PF00724">
    <property type="entry name" value="Oxidored_FMN"/>
    <property type="match status" value="1"/>
</dbReference>
<dbReference type="GO" id="GO:0010181">
    <property type="term" value="F:FMN binding"/>
    <property type="evidence" value="ECO:0007669"/>
    <property type="project" value="InterPro"/>
</dbReference>
<keyword evidence="5" id="KW-0479">Metal-binding</keyword>
<dbReference type="Proteomes" id="UP000182761">
    <property type="component" value="Unassembled WGS sequence"/>
</dbReference>
<evidence type="ECO:0000256" key="3">
    <source>
        <dbReference type="ARBA" id="ARBA00022630"/>
    </source>
</evidence>
<evidence type="ECO:0000256" key="7">
    <source>
        <dbReference type="ARBA" id="ARBA00023004"/>
    </source>
</evidence>
<dbReference type="AlphaFoldDB" id="A0A0X3ANV1"/>
<evidence type="ECO:0000313" key="11">
    <source>
        <dbReference type="Proteomes" id="UP000182761"/>
    </source>
</evidence>
<dbReference type="InterPro" id="IPR001155">
    <property type="entry name" value="OxRdtase_FMN_N"/>
</dbReference>
<evidence type="ECO:0000256" key="4">
    <source>
        <dbReference type="ARBA" id="ARBA00022643"/>
    </source>
</evidence>
<keyword evidence="6" id="KW-0560">Oxidoreductase</keyword>
<evidence type="ECO:0000256" key="5">
    <source>
        <dbReference type="ARBA" id="ARBA00022723"/>
    </source>
</evidence>
<evidence type="ECO:0000259" key="9">
    <source>
        <dbReference type="Pfam" id="PF00724"/>
    </source>
</evidence>
<keyword evidence="7" id="KW-0408">Iron</keyword>
<evidence type="ECO:0000256" key="8">
    <source>
        <dbReference type="ARBA" id="ARBA00023014"/>
    </source>
</evidence>
<dbReference type="SUPFAM" id="SSF51395">
    <property type="entry name" value="FMN-linked oxidoreductases"/>
    <property type="match status" value="1"/>
</dbReference>
<comment type="cofactor">
    <cofactor evidence="2">
        <name>[4Fe-4S] cluster</name>
        <dbReference type="ChEBI" id="CHEBI:49883"/>
    </cofactor>
</comment>
<organism evidence="10 11">
    <name type="scientific">Apibacter mensalis</name>
    <dbReference type="NCBI Taxonomy" id="1586267"/>
    <lineage>
        <taxon>Bacteria</taxon>
        <taxon>Pseudomonadati</taxon>
        <taxon>Bacteroidota</taxon>
        <taxon>Flavobacteriia</taxon>
        <taxon>Flavobacteriales</taxon>
        <taxon>Weeksellaceae</taxon>
        <taxon>Apibacter</taxon>
    </lineage>
</organism>
<dbReference type="InterPro" id="IPR051793">
    <property type="entry name" value="NADH:flavin_oxidoreductase"/>
</dbReference>
<dbReference type="PANTHER" id="PTHR42917:SF2">
    <property type="entry name" value="2,4-DIENOYL-COA REDUCTASE [(2E)-ENOYL-COA-PRODUCING]"/>
    <property type="match status" value="1"/>
</dbReference>
<dbReference type="EMBL" id="FCOR01000003">
    <property type="protein sequence ID" value="CVK15827.1"/>
    <property type="molecule type" value="Genomic_DNA"/>
</dbReference>
<proteinExistence type="predicted"/>
<name>A0A0X3ANV1_9FLAO</name>
<evidence type="ECO:0000256" key="2">
    <source>
        <dbReference type="ARBA" id="ARBA00001966"/>
    </source>
</evidence>
<dbReference type="STRING" id="1586267.GCA_001418685_00660"/>
<dbReference type="Gene3D" id="3.20.20.70">
    <property type="entry name" value="Aldolase class I"/>
    <property type="match status" value="1"/>
</dbReference>
<accession>A0A0X3ANV1</accession>
<keyword evidence="3" id="KW-0285">Flavoprotein</keyword>
<dbReference type="InterPro" id="IPR013785">
    <property type="entry name" value="Aldolase_TIM"/>
</dbReference>